<gene>
    <name evidence="2" type="ORF">FRZ67_19200</name>
</gene>
<sequence length="802" mass="92114">MATKLSKTHYFVFACLFLGILGSFIQGEFWSARALAESTLIICALSYLASKYYAGTIIRKYQDFYYNPGKGRRFWDTVIIESSFHIIMPVALALLYACCLLMLLKYLPQSSYKTVANLVNPVIDFNKHYIKYPLTLLVTVLGILTLTRYLSVKKYKSFQKASKYIGMPFKVAATLSFFLMQDKGISNNLLEYHFNANPVVAQFTTFNAATQQDVARQKEIKTALNAYLDYVIERLNNNYQSKEESDTSQIVVHPDAVKLKALVEQFPQVRDAVIDHIKRDPVYLIGDNDKTFTKYHEAIWTYNEHEVKTSNFYETVSKKESSFFEDFLSVIADERTSIKKKPLGENAEIIQKLMGDFWSEFIPADKLTESIPLHKILKDKAIDLLNDKLMNGIYTLFTKRRVTKNDIQELNTYIDDVVTDDYKAALNSVKNKFTVLGDYYSELSKTAATDYFNTIEKTADRSVVTYEEGIIQQRAYLEKIKAEWNTESDVKKNVEALKRRYPDRTDEELEDYVKVVRDEQLQNLDDRIGEIDAALRQKENLKDYTFIRDRFSAGGIFLGRSITPYGYTSPCGGRFYPALRDCPNALLTGNLLTLELNNNKLVVKTSTGSFESESAVSPGLLLAAYNYVYAENTYPVLIDGFFDNKGNEIFAYNRNFTYDAALLHTLFKSDNFIFDVLDDSIADTDLRSRFRDAVTTFHAERKDVSLSRIFDDAYFITTTKSGHFDINTQLTFSVVANDGDNTSTRYREMSDLSATFNSNYEWLLNRYPYLNDLVKFASYQALFRALPQNKVDITDLILKNKN</sequence>
<reference evidence="2 3" key="1">
    <citation type="journal article" date="2016" name="Int. J. Syst. Evol. Microbiol.">
        <title>Panacibacter ginsenosidivorans gen. nov., sp. nov., with ginsenoside converting activity isolated from soil of a ginseng field.</title>
        <authorList>
            <person name="Siddiqi M.Z."/>
            <person name="Muhammad Shafi S."/>
            <person name="Choi K.D."/>
            <person name="Im W.T."/>
        </authorList>
    </citation>
    <scope>NUCLEOTIDE SEQUENCE [LARGE SCALE GENOMIC DNA]</scope>
    <source>
        <strain evidence="2 3">Gsoil1550</strain>
    </source>
</reference>
<keyword evidence="3" id="KW-1185">Reference proteome</keyword>
<feature type="transmembrane region" description="Helical" evidence="1">
    <location>
        <begin position="39"/>
        <end position="58"/>
    </location>
</feature>
<organism evidence="2 3">
    <name type="scientific">Panacibacter ginsenosidivorans</name>
    <dbReference type="NCBI Taxonomy" id="1813871"/>
    <lineage>
        <taxon>Bacteria</taxon>
        <taxon>Pseudomonadati</taxon>
        <taxon>Bacteroidota</taxon>
        <taxon>Chitinophagia</taxon>
        <taxon>Chitinophagales</taxon>
        <taxon>Chitinophagaceae</taxon>
        <taxon>Panacibacter</taxon>
    </lineage>
</organism>
<dbReference type="KEGG" id="pgin:FRZ67_19200"/>
<name>A0A5B8VEC9_9BACT</name>
<evidence type="ECO:0000313" key="2">
    <source>
        <dbReference type="EMBL" id="QEC69331.1"/>
    </source>
</evidence>
<dbReference type="EMBL" id="CP042435">
    <property type="protein sequence ID" value="QEC69331.1"/>
    <property type="molecule type" value="Genomic_DNA"/>
</dbReference>
<proteinExistence type="predicted"/>
<keyword evidence="1" id="KW-1133">Transmembrane helix</keyword>
<feature type="transmembrane region" description="Helical" evidence="1">
    <location>
        <begin position="78"/>
        <end position="104"/>
    </location>
</feature>
<feature type="transmembrane region" description="Helical" evidence="1">
    <location>
        <begin position="9"/>
        <end position="27"/>
    </location>
</feature>
<evidence type="ECO:0000256" key="1">
    <source>
        <dbReference type="SAM" id="Phobius"/>
    </source>
</evidence>
<keyword evidence="1" id="KW-0812">Transmembrane</keyword>
<dbReference type="Proteomes" id="UP000321533">
    <property type="component" value="Chromosome"/>
</dbReference>
<keyword evidence="1" id="KW-0472">Membrane</keyword>
<evidence type="ECO:0000313" key="3">
    <source>
        <dbReference type="Proteomes" id="UP000321533"/>
    </source>
</evidence>
<protein>
    <submittedName>
        <fullName evidence="2">Uncharacterized protein</fullName>
    </submittedName>
</protein>
<feature type="transmembrane region" description="Helical" evidence="1">
    <location>
        <begin position="129"/>
        <end position="150"/>
    </location>
</feature>
<dbReference type="AlphaFoldDB" id="A0A5B8VEC9"/>
<dbReference type="RefSeq" id="WP_147192208.1">
    <property type="nucleotide sequence ID" value="NZ_CP042435.1"/>
</dbReference>
<accession>A0A5B8VEC9</accession>